<proteinExistence type="inferred from homology"/>
<dbReference type="InterPro" id="IPR013538">
    <property type="entry name" value="ASHA1/2-like_C"/>
</dbReference>
<dbReference type="EMBL" id="FLUO01000001">
    <property type="protein sequence ID" value="SBW09330.1"/>
    <property type="molecule type" value="Genomic_DNA"/>
</dbReference>
<accession>A0A212KCB9</accession>
<comment type="similarity">
    <text evidence="1">Belongs to the AHA1 family.</text>
</comment>
<dbReference type="AlphaFoldDB" id="A0A212KCB9"/>
<reference evidence="3" key="1">
    <citation type="submission" date="2016-04" db="EMBL/GenBank/DDBJ databases">
        <authorList>
            <person name="Evans L.H."/>
            <person name="Alamgir A."/>
            <person name="Owens N."/>
            <person name="Weber N.D."/>
            <person name="Virtaneva K."/>
            <person name="Barbian K."/>
            <person name="Babar A."/>
            <person name="Rosenke K."/>
        </authorList>
    </citation>
    <scope>NUCLEOTIDE SEQUENCE</scope>
    <source>
        <strain evidence="3">86</strain>
    </source>
</reference>
<evidence type="ECO:0000259" key="2">
    <source>
        <dbReference type="Pfam" id="PF08327"/>
    </source>
</evidence>
<protein>
    <recommendedName>
        <fullName evidence="2">Activator of Hsp90 ATPase homologue 1/2-like C-terminal domain-containing protein</fullName>
    </recommendedName>
</protein>
<dbReference type="SUPFAM" id="SSF55961">
    <property type="entry name" value="Bet v1-like"/>
    <property type="match status" value="1"/>
</dbReference>
<organism evidence="3">
    <name type="scientific">uncultured Alphaproteobacteria bacterium</name>
    <dbReference type="NCBI Taxonomy" id="91750"/>
    <lineage>
        <taxon>Bacteria</taxon>
        <taxon>Pseudomonadati</taxon>
        <taxon>Pseudomonadota</taxon>
        <taxon>Alphaproteobacteria</taxon>
        <taxon>environmental samples</taxon>
    </lineage>
</organism>
<evidence type="ECO:0000256" key="1">
    <source>
        <dbReference type="ARBA" id="ARBA00006817"/>
    </source>
</evidence>
<dbReference type="Gene3D" id="3.30.530.20">
    <property type="match status" value="1"/>
</dbReference>
<name>A0A212KCB9_9PROT</name>
<sequence>MVAAVGQMVDLAAVPSGTETTIVQAGVPEAIPRDACRLGWQQSLAHLARLVEPEMPD</sequence>
<feature type="domain" description="Activator of Hsp90 ATPase homologue 1/2-like C-terminal" evidence="2">
    <location>
        <begin position="9"/>
        <end position="52"/>
    </location>
</feature>
<dbReference type="InterPro" id="IPR023393">
    <property type="entry name" value="START-like_dom_sf"/>
</dbReference>
<evidence type="ECO:0000313" key="3">
    <source>
        <dbReference type="EMBL" id="SBW09330.1"/>
    </source>
</evidence>
<gene>
    <name evidence="3" type="ORF">KL86APRO_12570</name>
</gene>
<dbReference type="Pfam" id="PF08327">
    <property type="entry name" value="AHSA1"/>
    <property type="match status" value="1"/>
</dbReference>